<reference evidence="1" key="1">
    <citation type="submission" date="2018-05" db="EMBL/GenBank/DDBJ databases">
        <title>Draft genome of Mucuna pruriens seed.</title>
        <authorList>
            <person name="Nnadi N.E."/>
            <person name="Vos R."/>
            <person name="Hasami M.H."/>
            <person name="Devisetty U.K."/>
            <person name="Aguiy J.C."/>
        </authorList>
    </citation>
    <scope>NUCLEOTIDE SEQUENCE [LARGE SCALE GENOMIC DNA]</scope>
    <source>
        <strain evidence="1">JCA_2017</strain>
    </source>
</reference>
<dbReference type="AlphaFoldDB" id="A0A371EBH0"/>
<dbReference type="EMBL" id="QJKJ01014931">
    <property type="protein sequence ID" value="RDX63382.1"/>
    <property type="molecule type" value="Genomic_DNA"/>
</dbReference>
<keyword evidence="2" id="KW-1185">Reference proteome</keyword>
<dbReference type="Proteomes" id="UP000257109">
    <property type="component" value="Unassembled WGS sequence"/>
</dbReference>
<evidence type="ECO:0000313" key="1">
    <source>
        <dbReference type="EMBL" id="RDX63382.1"/>
    </source>
</evidence>
<protein>
    <submittedName>
        <fullName evidence="1">Uncharacterized protein</fullName>
    </submittedName>
</protein>
<organism evidence="1 2">
    <name type="scientific">Mucuna pruriens</name>
    <name type="common">Velvet bean</name>
    <name type="synonym">Dolichos pruriens</name>
    <dbReference type="NCBI Taxonomy" id="157652"/>
    <lineage>
        <taxon>Eukaryota</taxon>
        <taxon>Viridiplantae</taxon>
        <taxon>Streptophyta</taxon>
        <taxon>Embryophyta</taxon>
        <taxon>Tracheophyta</taxon>
        <taxon>Spermatophyta</taxon>
        <taxon>Magnoliopsida</taxon>
        <taxon>eudicotyledons</taxon>
        <taxon>Gunneridae</taxon>
        <taxon>Pentapetalae</taxon>
        <taxon>rosids</taxon>
        <taxon>fabids</taxon>
        <taxon>Fabales</taxon>
        <taxon>Fabaceae</taxon>
        <taxon>Papilionoideae</taxon>
        <taxon>50 kb inversion clade</taxon>
        <taxon>NPAAA clade</taxon>
        <taxon>indigoferoid/millettioid clade</taxon>
        <taxon>Phaseoleae</taxon>
        <taxon>Mucuna</taxon>
    </lineage>
</organism>
<comment type="caution">
    <text evidence="1">The sequence shown here is derived from an EMBL/GenBank/DDBJ whole genome shotgun (WGS) entry which is preliminary data.</text>
</comment>
<accession>A0A371EBH0</accession>
<sequence length="70" mass="8184">MVNNVHLETDRVRRKLSPITFTDRDFVEVDPKQNDPMVITIEVANFIMKKALIDQRSSADILYMSTFKQL</sequence>
<evidence type="ECO:0000313" key="2">
    <source>
        <dbReference type="Proteomes" id="UP000257109"/>
    </source>
</evidence>
<gene>
    <name evidence="1" type="ORF">CR513_58196</name>
</gene>
<feature type="non-terminal residue" evidence="1">
    <location>
        <position position="1"/>
    </location>
</feature>
<proteinExistence type="predicted"/>
<name>A0A371EBH0_MUCPR</name>
<dbReference type="OrthoDB" id="1436852at2759"/>